<gene>
    <name evidence="7" type="primary">dhaT_1</name>
    <name evidence="7" type="ORF">PH7735_00964</name>
</gene>
<evidence type="ECO:0000259" key="5">
    <source>
        <dbReference type="Pfam" id="PF00465"/>
    </source>
</evidence>
<evidence type="ECO:0000256" key="4">
    <source>
        <dbReference type="ARBA" id="ARBA00049243"/>
    </source>
</evidence>
<evidence type="ECO:0000256" key="3">
    <source>
        <dbReference type="ARBA" id="ARBA00023002"/>
    </source>
</evidence>
<dbReference type="EMBL" id="CYTW01000001">
    <property type="protein sequence ID" value="CUJ88693.1"/>
    <property type="molecule type" value="Genomic_DNA"/>
</dbReference>
<dbReference type="InterPro" id="IPR039697">
    <property type="entry name" value="Alcohol_dehydrogenase_Fe"/>
</dbReference>
<evidence type="ECO:0000259" key="6">
    <source>
        <dbReference type="Pfam" id="PF25137"/>
    </source>
</evidence>
<sequence>MYSFISPQALHFGRGQSQKVAQFAKEFGETALVVHGASAQRAAWLIALVQDAGLETRMVSCANEPSLPDIEKALLSLEGGKPSVVIALGGGSVMDFAKALSALIGCKGPVQSYLEIVGDGCALDTTPIPVIALPTTAGTGAEVTKNAVISVPEHGLKVSLRDPGIVPEIAIVDADLMQGAPRHIALAAGLDAVTQVIEPYLSSKSNPMTDALCRAAIPDGLKALRAVVETDSAEAWDVLAWVSTCGGLALANAGLGAVHGFAGVIGGKTGAPHGEICGRLLPFVLDAHFQKAQKNTEIHDRLSWVLDHLDQVFANGRDGQGRAALMNWSAQMGLRNLRQLDVSSHDFATIAEMAAGSSSMKGNPFELTTSEVRQILNKEALAS</sequence>
<comment type="similarity">
    <text evidence="2">Belongs to the iron-containing alcohol dehydrogenase family.</text>
</comment>
<evidence type="ECO:0000256" key="2">
    <source>
        <dbReference type="ARBA" id="ARBA00007358"/>
    </source>
</evidence>
<dbReference type="Gene3D" id="3.40.50.1970">
    <property type="match status" value="1"/>
</dbReference>
<comment type="catalytic activity">
    <reaction evidence="4">
        <text>a primary alcohol + NAD(+) = an aldehyde + NADH + H(+)</text>
        <dbReference type="Rhea" id="RHEA:10736"/>
        <dbReference type="ChEBI" id="CHEBI:15378"/>
        <dbReference type="ChEBI" id="CHEBI:15734"/>
        <dbReference type="ChEBI" id="CHEBI:17478"/>
        <dbReference type="ChEBI" id="CHEBI:57540"/>
        <dbReference type="ChEBI" id="CHEBI:57945"/>
        <dbReference type="EC" id="1.1.1.1"/>
    </reaction>
</comment>
<keyword evidence="8" id="KW-1185">Reference proteome</keyword>
<dbReference type="InterPro" id="IPR001670">
    <property type="entry name" value="ADH_Fe/GldA"/>
</dbReference>
<dbReference type="Pfam" id="PF00465">
    <property type="entry name" value="Fe-ADH"/>
    <property type="match status" value="1"/>
</dbReference>
<dbReference type="Gene3D" id="1.20.1090.10">
    <property type="entry name" value="Dehydroquinate synthase-like - alpha domain"/>
    <property type="match status" value="1"/>
</dbReference>
<protein>
    <submittedName>
        <fullName evidence="7">1,3-propanediol dehydrogenase</fullName>
        <ecNumber evidence="7">1.1.1.202</ecNumber>
    </submittedName>
</protein>
<dbReference type="GO" id="GO:0004022">
    <property type="term" value="F:alcohol dehydrogenase (NAD+) activity"/>
    <property type="evidence" value="ECO:0007669"/>
    <property type="project" value="UniProtKB-EC"/>
</dbReference>
<dbReference type="AlphaFoldDB" id="A0A0P1I433"/>
<dbReference type="PANTHER" id="PTHR11496">
    <property type="entry name" value="ALCOHOL DEHYDROGENASE"/>
    <property type="match status" value="1"/>
</dbReference>
<dbReference type="EC" id="1.1.1.202" evidence="7"/>
<dbReference type="GeneID" id="83880032"/>
<dbReference type="RefSeq" id="WP_058310139.1">
    <property type="nucleotide sequence ID" value="NZ_CYTW01000001.1"/>
</dbReference>
<comment type="cofactor">
    <cofactor evidence="1">
        <name>Fe cation</name>
        <dbReference type="ChEBI" id="CHEBI:24875"/>
    </cofactor>
</comment>
<dbReference type="SUPFAM" id="SSF56796">
    <property type="entry name" value="Dehydroquinate synthase-like"/>
    <property type="match status" value="1"/>
</dbReference>
<dbReference type="Proteomes" id="UP000051870">
    <property type="component" value="Unassembled WGS sequence"/>
</dbReference>
<dbReference type="CDD" id="cd08183">
    <property type="entry name" value="Fe-ADH-like"/>
    <property type="match status" value="1"/>
</dbReference>
<reference evidence="8" key="1">
    <citation type="submission" date="2015-09" db="EMBL/GenBank/DDBJ databases">
        <authorList>
            <person name="Rodrigo-Torres Lidia"/>
            <person name="Arahal R.David."/>
        </authorList>
    </citation>
    <scope>NUCLEOTIDE SEQUENCE [LARGE SCALE GENOMIC DNA]</scope>
    <source>
        <strain evidence="8">CECT 7735</strain>
    </source>
</reference>
<proteinExistence type="inferred from homology"/>
<dbReference type="InterPro" id="IPR056798">
    <property type="entry name" value="ADH_Fe_C"/>
</dbReference>
<dbReference type="Pfam" id="PF25137">
    <property type="entry name" value="ADH_Fe_C"/>
    <property type="match status" value="1"/>
</dbReference>
<feature type="domain" description="Alcohol dehydrogenase iron-type/glycerol dehydrogenase GldA" evidence="5">
    <location>
        <begin position="7"/>
        <end position="173"/>
    </location>
</feature>
<dbReference type="PANTHER" id="PTHR11496:SF102">
    <property type="entry name" value="ALCOHOL DEHYDROGENASE 4"/>
    <property type="match status" value="1"/>
</dbReference>
<dbReference type="STRING" id="1715693.PH7735_00964"/>
<dbReference type="FunFam" id="3.40.50.1970:FF:000003">
    <property type="entry name" value="Alcohol dehydrogenase, iron-containing"/>
    <property type="match status" value="1"/>
</dbReference>
<dbReference type="GO" id="GO:0046872">
    <property type="term" value="F:metal ion binding"/>
    <property type="evidence" value="ECO:0007669"/>
    <property type="project" value="InterPro"/>
</dbReference>
<dbReference type="GO" id="GO:0047516">
    <property type="term" value="F:1,3-propanediol dehydrogenase activity"/>
    <property type="evidence" value="ECO:0007669"/>
    <property type="project" value="UniProtKB-EC"/>
</dbReference>
<organism evidence="7 8">
    <name type="scientific">Shimia thalassica</name>
    <dbReference type="NCBI Taxonomy" id="1715693"/>
    <lineage>
        <taxon>Bacteria</taxon>
        <taxon>Pseudomonadati</taxon>
        <taxon>Pseudomonadota</taxon>
        <taxon>Alphaproteobacteria</taxon>
        <taxon>Rhodobacterales</taxon>
        <taxon>Roseobacteraceae</taxon>
    </lineage>
</organism>
<evidence type="ECO:0000313" key="7">
    <source>
        <dbReference type="EMBL" id="CUJ88693.1"/>
    </source>
</evidence>
<name>A0A0P1I433_9RHOB</name>
<keyword evidence="3 7" id="KW-0560">Oxidoreductase</keyword>
<evidence type="ECO:0000313" key="8">
    <source>
        <dbReference type="Proteomes" id="UP000051870"/>
    </source>
</evidence>
<accession>A0A0P1I433</accession>
<feature type="domain" description="Fe-containing alcohol dehydrogenase-like C-terminal" evidence="6">
    <location>
        <begin position="187"/>
        <end position="378"/>
    </location>
</feature>
<evidence type="ECO:0000256" key="1">
    <source>
        <dbReference type="ARBA" id="ARBA00001962"/>
    </source>
</evidence>